<dbReference type="EMBL" id="JADJEV010000003">
    <property type="protein sequence ID" value="MBK6972948.1"/>
    <property type="molecule type" value="Genomic_DNA"/>
</dbReference>
<dbReference type="Gene3D" id="1.10.490.10">
    <property type="entry name" value="Globins"/>
    <property type="match status" value="1"/>
</dbReference>
<dbReference type="InterPro" id="IPR009050">
    <property type="entry name" value="Globin-like_sf"/>
</dbReference>
<dbReference type="GO" id="GO:0005344">
    <property type="term" value="F:oxygen carrier activity"/>
    <property type="evidence" value="ECO:0007669"/>
    <property type="project" value="InterPro"/>
</dbReference>
<evidence type="ECO:0000256" key="4">
    <source>
        <dbReference type="ARBA" id="ARBA00023004"/>
    </source>
</evidence>
<dbReference type="GO" id="GO:0046872">
    <property type="term" value="F:metal ion binding"/>
    <property type="evidence" value="ECO:0007669"/>
    <property type="project" value="UniProtKB-KW"/>
</dbReference>
<dbReference type="Pfam" id="PF01152">
    <property type="entry name" value="Bac_globin"/>
    <property type="match status" value="1"/>
</dbReference>
<dbReference type="Proteomes" id="UP000807785">
    <property type="component" value="Unassembled WGS sequence"/>
</dbReference>
<dbReference type="PANTHER" id="PTHR47366:SF1">
    <property type="entry name" value="TWO-ON-TWO HEMOGLOBIN-3"/>
    <property type="match status" value="1"/>
</dbReference>
<dbReference type="InterPro" id="IPR044203">
    <property type="entry name" value="GlbO/GLB3-like"/>
</dbReference>
<reference evidence="6" key="1">
    <citation type="submission" date="2020-10" db="EMBL/GenBank/DDBJ databases">
        <title>Connecting structure to function with the recovery of over 1000 high-quality activated sludge metagenome-assembled genomes encoding full-length rRNA genes using long-read sequencing.</title>
        <authorList>
            <person name="Singleton C.M."/>
            <person name="Petriglieri F."/>
            <person name="Kristensen J.M."/>
            <person name="Kirkegaard R.H."/>
            <person name="Michaelsen T.Y."/>
            <person name="Andersen M.H."/>
            <person name="Karst S.M."/>
            <person name="Dueholm M.S."/>
            <person name="Nielsen P.H."/>
            <person name="Albertsen M."/>
        </authorList>
    </citation>
    <scope>NUCLEOTIDE SEQUENCE</scope>
    <source>
        <strain evidence="6">Bjer_18-Q3-R1-45_BAT3C.347</strain>
    </source>
</reference>
<evidence type="ECO:0000313" key="6">
    <source>
        <dbReference type="EMBL" id="MBK6972948.1"/>
    </source>
</evidence>
<evidence type="ECO:0000256" key="1">
    <source>
        <dbReference type="ARBA" id="ARBA00022448"/>
    </source>
</evidence>
<dbReference type="PANTHER" id="PTHR47366">
    <property type="entry name" value="TWO-ON-TWO HEMOGLOBIN-3"/>
    <property type="match status" value="1"/>
</dbReference>
<gene>
    <name evidence="6" type="ORF">IPH26_08290</name>
</gene>
<accession>A0A9D7E3A4</accession>
<dbReference type="InterPro" id="IPR001486">
    <property type="entry name" value="Hemoglobin_trunc"/>
</dbReference>
<proteinExistence type="inferred from homology"/>
<evidence type="ECO:0000313" key="7">
    <source>
        <dbReference type="Proteomes" id="UP000807785"/>
    </source>
</evidence>
<name>A0A9D7E3A4_9PROT</name>
<protein>
    <submittedName>
        <fullName evidence="6">Group II truncated hemoglobin</fullName>
    </submittedName>
</protein>
<keyword evidence="2" id="KW-0349">Heme</keyword>
<keyword evidence="1" id="KW-0813">Transport</keyword>
<evidence type="ECO:0000256" key="3">
    <source>
        <dbReference type="ARBA" id="ARBA00022723"/>
    </source>
</evidence>
<comment type="similarity">
    <text evidence="5">Belongs to the truncated hemoglobin family. Group II subfamily.</text>
</comment>
<dbReference type="GO" id="GO:0020037">
    <property type="term" value="F:heme binding"/>
    <property type="evidence" value="ECO:0007669"/>
    <property type="project" value="InterPro"/>
</dbReference>
<keyword evidence="3" id="KW-0479">Metal-binding</keyword>
<dbReference type="CDD" id="cd14773">
    <property type="entry name" value="TrHb2_PhHbO-like_O"/>
    <property type="match status" value="1"/>
</dbReference>
<sequence>MSQSGTAQTTQATPYELIGGENAVRALVHRFYELMDTLPEAYAVRKLHAADLSGADEKLLMFLSGWLGGPDLYVQRHGHPRLRARHLPFSIGTRERDEWLLCMKQALDETVSDAGIRDRLYEAMAGLADHMRNRPEPNRPEAD</sequence>
<evidence type="ECO:0000256" key="2">
    <source>
        <dbReference type="ARBA" id="ARBA00022617"/>
    </source>
</evidence>
<organism evidence="6 7">
    <name type="scientific">Candidatus Methylophosphatis roskildensis</name>
    <dbReference type="NCBI Taxonomy" id="2899263"/>
    <lineage>
        <taxon>Bacteria</taxon>
        <taxon>Pseudomonadati</taxon>
        <taxon>Pseudomonadota</taxon>
        <taxon>Betaproteobacteria</taxon>
        <taxon>Nitrosomonadales</taxon>
        <taxon>Sterolibacteriaceae</taxon>
        <taxon>Candidatus Methylophosphatis</taxon>
    </lineage>
</organism>
<keyword evidence="4" id="KW-0408">Iron</keyword>
<dbReference type="GO" id="GO:0019825">
    <property type="term" value="F:oxygen binding"/>
    <property type="evidence" value="ECO:0007669"/>
    <property type="project" value="InterPro"/>
</dbReference>
<comment type="caution">
    <text evidence="6">The sequence shown here is derived from an EMBL/GenBank/DDBJ whole genome shotgun (WGS) entry which is preliminary data.</text>
</comment>
<dbReference type="AlphaFoldDB" id="A0A9D7E3A4"/>
<dbReference type="SUPFAM" id="SSF46458">
    <property type="entry name" value="Globin-like"/>
    <property type="match status" value="1"/>
</dbReference>
<evidence type="ECO:0000256" key="5">
    <source>
        <dbReference type="ARBA" id="ARBA00034496"/>
    </source>
</evidence>
<dbReference type="InterPro" id="IPR012292">
    <property type="entry name" value="Globin/Proto"/>
</dbReference>